<comment type="caution">
    <text evidence="2">The sequence shown here is derived from an EMBL/GenBank/DDBJ whole genome shotgun (WGS) entry which is preliminary data.</text>
</comment>
<evidence type="ECO:0008006" key="4">
    <source>
        <dbReference type="Google" id="ProtNLM"/>
    </source>
</evidence>
<reference evidence="2 3" key="1">
    <citation type="submission" date="2023-08" db="EMBL/GenBank/DDBJ databases">
        <authorList>
            <person name="Roldan D.M."/>
            <person name="Menes R.J."/>
        </authorList>
    </citation>
    <scope>NUCLEOTIDE SEQUENCE [LARGE SCALE GENOMIC DNA]</scope>
    <source>
        <strain evidence="2 3">CCM 2812</strain>
    </source>
</reference>
<gene>
    <name evidence="2" type="ORF">Q8X39_13750</name>
</gene>
<dbReference type="EMBL" id="JAUZEE010000007">
    <property type="protein sequence ID" value="MDP4301702.1"/>
    <property type="molecule type" value="Genomic_DNA"/>
</dbReference>
<dbReference type="RefSeq" id="WP_305750250.1">
    <property type="nucleotide sequence ID" value="NZ_JAUZEE010000007.1"/>
</dbReference>
<evidence type="ECO:0000313" key="3">
    <source>
        <dbReference type="Proteomes" id="UP001235760"/>
    </source>
</evidence>
<evidence type="ECO:0000256" key="1">
    <source>
        <dbReference type="SAM" id="MobiDB-lite"/>
    </source>
</evidence>
<feature type="region of interest" description="Disordered" evidence="1">
    <location>
        <begin position="197"/>
        <end position="218"/>
    </location>
</feature>
<keyword evidence="3" id="KW-1185">Reference proteome</keyword>
<sequence>MTSDLTLEIAAVAARLVVDEGMEYGPAKRRAADSLGLRTGGRRGGAELPDNELLEDAVREHLALFCADTQPGELRALRELAAQWMARWPAFRPHLCGAVWRGTATQRSTVHIELYCEDSKSAEIALLDAGVDFDVASAPGPRGQPIDTLLCELPCQPLRTHVLVRLSVLDHDDLRGALKPDARGRPQRGDLAALRRLIAHDARDTDPEHPQDPAGTAA</sequence>
<protein>
    <recommendedName>
        <fullName evidence="4">Nucleotidyltransferase</fullName>
    </recommendedName>
</protein>
<name>A0ABT9G5D4_LEPDI</name>
<accession>A0ABT9G5D4</accession>
<dbReference type="Proteomes" id="UP001235760">
    <property type="component" value="Unassembled WGS sequence"/>
</dbReference>
<evidence type="ECO:0000313" key="2">
    <source>
        <dbReference type="EMBL" id="MDP4301702.1"/>
    </source>
</evidence>
<organism evidence="2 3">
    <name type="scientific">Leptothrix discophora</name>
    <dbReference type="NCBI Taxonomy" id="89"/>
    <lineage>
        <taxon>Bacteria</taxon>
        <taxon>Pseudomonadati</taxon>
        <taxon>Pseudomonadota</taxon>
        <taxon>Betaproteobacteria</taxon>
        <taxon>Burkholderiales</taxon>
        <taxon>Sphaerotilaceae</taxon>
        <taxon>Leptothrix</taxon>
    </lineage>
</organism>
<proteinExistence type="predicted"/>
<feature type="compositionally biased region" description="Basic and acidic residues" evidence="1">
    <location>
        <begin position="198"/>
        <end position="211"/>
    </location>
</feature>